<comment type="caution">
    <text evidence="1">The sequence shown here is derived from an EMBL/GenBank/DDBJ whole genome shotgun (WGS) entry which is preliminary data.</text>
</comment>
<organism evidence="1 2">
    <name type="scientific">Rotaria socialis</name>
    <dbReference type="NCBI Taxonomy" id="392032"/>
    <lineage>
        <taxon>Eukaryota</taxon>
        <taxon>Metazoa</taxon>
        <taxon>Spiralia</taxon>
        <taxon>Gnathifera</taxon>
        <taxon>Rotifera</taxon>
        <taxon>Eurotatoria</taxon>
        <taxon>Bdelloidea</taxon>
        <taxon>Philodinida</taxon>
        <taxon>Philodinidae</taxon>
        <taxon>Rotaria</taxon>
    </lineage>
</organism>
<dbReference type="AlphaFoldDB" id="A0A821QGE4"/>
<sequence length="37" mass="4355">ASTFIDIEISFINKNSVGNNPWYNSDRNARLRQHFDN</sequence>
<protein>
    <submittedName>
        <fullName evidence="1">Uncharacterized protein</fullName>
    </submittedName>
</protein>
<feature type="non-terminal residue" evidence="1">
    <location>
        <position position="1"/>
    </location>
</feature>
<proteinExistence type="predicted"/>
<evidence type="ECO:0000313" key="1">
    <source>
        <dbReference type="EMBL" id="CAF4824341.1"/>
    </source>
</evidence>
<name>A0A821QGE4_9BILA</name>
<reference evidence="1" key="1">
    <citation type="submission" date="2021-02" db="EMBL/GenBank/DDBJ databases">
        <authorList>
            <person name="Nowell W R."/>
        </authorList>
    </citation>
    <scope>NUCLEOTIDE SEQUENCE</scope>
</reference>
<evidence type="ECO:0000313" key="2">
    <source>
        <dbReference type="Proteomes" id="UP000663873"/>
    </source>
</evidence>
<accession>A0A821QGE4</accession>
<gene>
    <name evidence="1" type="ORF">UJA718_LOCUS42307</name>
</gene>
<keyword evidence="2" id="KW-1185">Reference proteome</keyword>
<dbReference type="Proteomes" id="UP000663873">
    <property type="component" value="Unassembled WGS sequence"/>
</dbReference>
<dbReference type="EMBL" id="CAJOBP010053868">
    <property type="protein sequence ID" value="CAF4824341.1"/>
    <property type="molecule type" value="Genomic_DNA"/>
</dbReference>